<keyword evidence="7 10" id="KW-0283">Flagellar rotation</keyword>
<gene>
    <name evidence="11" type="ORF">I2H38_04410</name>
</gene>
<keyword evidence="11" id="KW-0969">Cilium</keyword>
<keyword evidence="6 10" id="KW-0812">Transmembrane</keyword>
<organism evidence="11 12">
    <name type="scientific">Microvirga alba</name>
    <dbReference type="NCBI Taxonomy" id="2791025"/>
    <lineage>
        <taxon>Bacteria</taxon>
        <taxon>Pseudomonadati</taxon>
        <taxon>Pseudomonadota</taxon>
        <taxon>Alphaproteobacteria</taxon>
        <taxon>Hyphomicrobiales</taxon>
        <taxon>Methylobacteriaceae</taxon>
        <taxon>Microvirga</taxon>
    </lineage>
</organism>
<keyword evidence="5 10" id="KW-0145">Chemotaxis</keyword>
<sequence>MARKPVGASPSKSELSAKGSGRWLVTLLVLTVLAIITGGAFGLYMVATVEKAVDEKKKGEEKQASRVLTYSGDMTLKTLSPVVTNLAGSAETWIRIESSIVFANGSIQSPDVLASEIRQDILAYLRTLSLPQIEGASGLQHLREDLNERAQMRSKGLVRELIIETLVVQ</sequence>
<evidence type="ECO:0000256" key="6">
    <source>
        <dbReference type="ARBA" id="ARBA00022692"/>
    </source>
</evidence>
<keyword evidence="10" id="KW-0997">Cell inner membrane</keyword>
<comment type="subcellular location">
    <subcellularLocation>
        <location evidence="10">Cell inner membrane</location>
    </subcellularLocation>
    <subcellularLocation>
        <location evidence="2">Cell membrane</location>
        <topology evidence="2">Single-pass membrane protein</topology>
    </subcellularLocation>
</comment>
<comment type="similarity">
    <text evidence="3 10">Belongs to the FliL family.</text>
</comment>
<evidence type="ECO:0000256" key="1">
    <source>
        <dbReference type="ARBA" id="ARBA00002254"/>
    </source>
</evidence>
<evidence type="ECO:0000256" key="3">
    <source>
        <dbReference type="ARBA" id="ARBA00008281"/>
    </source>
</evidence>
<evidence type="ECO:0000256" key="9">
    <source>
        <dbReference type="ARBA" id="ARBA00023136"/>
    </source>
</evidence>
<dbReference type="RefSeq" id="WP_196270626.1">
    <property type="nucleotide sequence ID" value="NZ_JADQDO010000002.1"/>
</dbReference>
<reference evidence="11" key="1">
    <citation type="submission" date="2020-11" db="EMBL/GenBank/DDBJ databases">
        <authorList>
            <person name="Kim M.K."/>
        </authorList>
    </citation>
    <scope>NUCLEOTIDE SEQUENCE</scope>
    <source>
        <strain evidence="11">BT350</strain>
    </source>
</reference>
<keyword evidence="9 10" id="KW-0472">Membrane</keyword>
<name>A0A931BKI3_9HYPH</name>
<feature type="transmembrane region" description="Helical" evidence="10">
    <location>
        <begin position="23"/>
        <end position="47"/>
    </location>
</feature>
<dbReference type="InterPro" id="IPR005503">
    <property type="entry name" value="FliL"/>
</dbReference>
<dbReference type="GO" id="GO:0071973">
    <property type="term" value="P:bacterial-type flagellum-dependent cell motility"/>
    <property type="evidence" value="ECO:0007669"/>
    <property type="project" value="InterPro"/>
</dbReference>
<proteinExistence type="inferred from homology"/>
<dbReference type="AlphaFoldDB" id="A0A931BKI3"/>
<dbReference type="EMBL" id="JADQDO010000002">
    <property type="protein sequence ID" value="MBF9232616.1"/>
    <property type="molecule type" value="Genomic_DNA"/>
</dbReference>
<evidence type="ECO:0000256" key="7">
    <source>
        <dbReference type="ARBA" id="ARBA00022779"/>
    </source>
</evidence>
<accession>A0A931BKI3</accession>
<dbReference type="GO" id="GO:0006935">
    <property type="term" value="P:chemotaxis"/>
    <property type="evidence" value="ECO:0007669"/>
    <property type="project" value="UniProtKB-KW"/>
</dbReference>
<evidence type="ECO:0000256" key="4">
    <source>
        <dbReference type="ARBA" id="ARBA00022475"/>
    </source>
</evidence>
<evidence type="ECO:0000256" key="2">
    <source>
        <dbReference type="ARBA" id="ARBA00004162"/>
    </source>
</evidence>
<evidence type="ECO:0000256" key="8">
    <source>
        <dbReference type="ARBA" id="ARBA00022989"/>
    </source>
</evidence>
<evidence type="ECO:0000313" key="12">
    <source>
        <dbReference type="Proteomes" id="UP000599312"/>
    </source>
</evidence>
<evidence type="ECO:0000256" key="5">
    <source>
        <dbReference type="ARBA" id="ARBA00022500"/>
    </source>
</evidence>
<comment type="caution">
    <text evidence="11">The sequence shown here is derived from an EMBL/GenBank/DDBJ whole genome shotgun (WGS) entry which is preliminary data.</text>
</comment>
<keyword evidence="4" id="KW-1003">Cell membrane</keyword>
<dbReference type="Pfam" id="PF03748">
    <property type="entry name" value="FliL"/>
    <property type="match status" value="1"/>
</dbReference>
<protein>
    <recommendedName>
        <fullName evidence="10">Flagellar protein FliL</fullName>
    </recommendedName>
</protein>
<dbReference type="GO" id="GO:0009425">
    <property type="term" value="C:bacterial-type flagellum basal body"/>
    <property type="evidence" value="ECO:0007669"/>
    <property type="project" value="InterPro"/>
</dbReference>
<dbReference type="Proteomes" id="UP000599312">
    <property type="component" value="Unassembled WGS sequence"/>
</dbReference>
<keyword evidence="11" id="KW-0282">Flagellum</keyword>
<evidence type="ECO:0000313" key="11">
    <source>
        <dbReference type="EMBL" id="MBF9232616.1"/>
    </source>
</evidence>
<keyword evidence="8 10" id="KW-1133">Transmembrane helix</keyword>
<keyword evidence="12" id="KW-1185">Reference proteome</keyword>
<dbReference type="GO" id="GO:0005886">
    <property type="term" value="C:plasma membrane"/>
    <property type="evidence" value="ECO:0007669"/>
    <property type="project" value="UniProtKB-SubCell"/>
</dbReference>
<keyword evidence="11" id="KW-0966">Cell projection</keyword>
<evidence type="ECO:0000256" key="10">
    <source>
        <dbReference type="RuleBase" id="RU364125"/>
    </source>
</evidence>
<comment type="function">
    <text evidence="1 10">Controls the rotational direction of flagella during chemotaxis.</text>
</comment>